<comment type="caution">
    <text evidence="3">The sequence shown here is derived from an EMBL/GenBank/DDBJ whole genome shotgun (WGS) entry which is preliminary data.</text>
</comment>
<sequence length="92" mass="9967">MNQQPPRRPSAFDETSNKRPKSTLRLGRPKRRIRAGMFALAFVFSLYGGRLVQLQVTDAGGYAAKAAADRTADVTLYATRGSILDASGQPIA</sequence>
<proteinExistence type="predicted"/>
<keyword evidence="4" id="KW-1185">Reference proteome</keyword>
<evidence type="ECO:0000256" key="2">
    <source>
        <dbReference type="SAM" id="Phobius"/>
    </source>
</evidence>
<accession>A0A941IN76</accession>
<feature type="region of interest" description="Disordered" evidence="1">
    <location>
        <begin position="1"/>
        <end position="28"/>
    </location>
</feature>
<keyword evidence="2" id="KW-1133">Transmembrane helix</keyword>
<evidence type="ECO:0008006" key="5">
    <source>
        <dbReference type="Google" id="ProtNLM"/>
    </source>
</evidence>
<reference evidence="3" key="1">
    <citation type="submission" date="2021-04" db="EMBL/GenBank/DDBJ databases">
        <title>Genome based classification of Actinospica acidithermotolerans sp. nov., an actinobacterium isolated from an Indonesian hot spring.</title>
        <authorList>
            <person name="Kusuma A.B."/>
            <person name="Putra K.E."/>
            <person name="Nafisah S."/>
            <person name="Loh J."/>
            <person name="Nouioui I."/>
            <person name="Goodfellow M."/>
        </authorList>
    </citation>
    <scope>NUCLEOTIDE SEQUENCE</scope>
    <source>
        <strain evidence="3">MGRD01-02</strain>
    </source>
</reference>
<feature type="transmembrane region" description="Helical" evidence="2">
    <location>
        <begin position="35"/>
        <end position="52"/>
    </location>
</feature>
<dbReference type="EMBL" id="JAGSOH010000153">
    <property type="protein sequence ID" value="MBR7830758.1"/>
    <property type="molecule type" value="Genomic_DNA"/>
</dbReference>
<evidence type="ECO:0000313" key="3">
    <source>
        <dbReference type="EMBL" id="MBR7830758.1"/>
    </source>
</evidence>
<organism evidence="3 4">
    <name type="scientific">Actinospica acidithermotolerans</name>
    <dbReference type="NCBI Taxonomy" id="2828514"/>
    <lineage>
        <taxon>Bacteria</taxon>
        <taxon>Bacillati</taxon>
        <taxon>Actinomycetota</taxon>
        <taxon>Actinomycetes</taxon>
        <taxon>Catenulisporales</taxon>
        <taxon>Actinospicaceae</taxon>
        <taxon>Actinospica</taxon>
    </lineage>
</organism>
<evidence type="ECO:0000256" key="1">
    <source>
        <dbReference type="SAM" id="MobiDB-lite"/>
    </source>
</evidence>
<feature type="non-terminal residue" evidence="3">
    <location>
        <position position="92"/>
    </location>
</feature>
<dbReference type="AlphaFoldDB" id="A0A941IN76"/>
<gene>
    <name evidence="3" type="ORF">KDK95_30930</name>
</gene>
<evidence type="ECO:0000313" key="4">
    <source>
        <dbReference type="Proteomes" id="UP000676325"/>
    </source>
</evidence>
<protein>
    <recommendedName>
        <fullName evidence="5">Penicillin-binding protein</fullName>
    </recommendedName>
</protein>
<keyword evidence="2" id="KW-0812">Transmembrane</keyword>
<dbReference type="Proteomes" id="UP000676325">
    <property type="component" value="Unassembled WGS sequence"/>
</dbReference>
<name>A0A941IN76_9ACTN</name>
<feature type="compositionally biased region" description="Basic residues" evidence="1">
    <location>
        <begin position="18"/>
        <end position="28"/>
    </location>
</feature>
<keyword evidence="2" id="KW-0472">Membrane</keyword>